<protein>
    <recommendedName>
        <fullName evidence="10">G-protein coupled receptors family 1 profile domain-containing protein</fullName>
    </recommendedName>
</protein>
<evidence type="ECO:0000256" key="2">
    <source>
        <dbReference type="ARBA" id="ARBA00022475"/>
    </source>
</evidence>
<dbReference type="GO" id="GO:0007218">
    <property type="term" value="P:neuropeptide signaling pathway"/>
    <property type="evidence" value="ECO:0007669"/>
    <property type="project" value="TreeGrafter"/>
</dbReference>
<comment type="subcellular location">
    <subcellularLocation>
        <location evidence="1">Cell membrane</location>
        <topology evidence="1">Multi-pass membrane protein</topology>
    </subcellularLocation>
</comment>
<keyword evidence="6 9" id="KW-0472">Membrane</keyword>
<dbReference type="EMBL" id="CAJGYM010000009">
    <property type="protein sequence ID" value="CAD6188898.1"/>
    <property type="molecule type" value="Genomic_DNA"/>
</dbReference>
<dbReference type="OrthoDB" id="6435638at2759"/>
<dbReference type="PANTHER" id="PTHR24230">
    <property type="entry name" value="G-PROTEIN COUPLED RECEPTOR"/>
    <property type="match status" value="1"/>
</dbReference>
<organism evidence="11 12">
    <name type="scientific">Caenorhabditis auriculariae</name>
    <dbReference type="NCBI Taxonomy" id="2777116"/>
    <lineage>
        <taxon>Eukaryota</taxon>
        <taxon>Metazoa</taxon>
        <taxon>Ecdysozoa</taxon>
        <taxon>Nematoda</taxon>
        <taxon>Chromadorea</taxon>
        <taxon>Rhabditida</taxon>
        <taxon>Rhabditina</taxon>
        <taxon>Rhabditomorpha</taxon>
        <taxon>Rhabditoidea</taxon>
        <taxon>Rhabditidae</taxon>
        <taxon>Peloderinae</taxon>
        <taxon>Caenorhabditis</taxon>
    </lineage>
</organism>
<dbReference type="PRINTS" id="PR00237">
    <property type="entry name" value="GPCRRHODOPSN"/>
</dbReference>
<dbReference type="GO" id="GO:0005886">
    <property type="term" value="C:plasma membrane"/>
    <property type="evidence" value="ECO:0007669"/>
    <property type="project" value="UniProtKB-SubCell"/>
</dbReference>
<evidence type="ECO:0000256" key="7">
    <source>
        <dbReference type="ARBA" id="ARBA00023170"/>
    </source>
</evidence>
<evidence type="ECO:0000313" key="12">
    <source>
        <dbReference type="Proteomes" id="UP000835052"/>
    </source>
</evidence>
<dbReference type="Gene3D" id="1.20.1070.10">
    <property type="entry name" value="Rhodopsin 7-helix transmembrane proteins"/>
    <property type="match status" value="1"/>
</dbReference>
<evidence type="ECO:0000256" key="1">
    <source>
        <dbReference type="ARBA" id="ARBA00004651"/>
    </source>
</evidence>
<keyword evidence="2" id="KW-1003">Cell membrane</keyword>
<keyword evidence="5" id="KW-0297">G-protein coupled receptor</keyword>
<feature type="transmembrane region" description="Helical" evidence="9">
    <location>
        <begin position="21"/>
        <end position="40"/>
    </location>
</feature>
<dbReference type="AlphaFoldDB" id="A0A8S1H2E8"/>
<dbReference type="InterPro" id="IPR000276">
    <property type="entry name" value="GPCR_Rhodpsn"/>
</dbReference>
<keyword evidence="3 9" id="KW-0812">Transmembrane</keyword>
<evidence type="ECO:0000256" key="3">
    <source>
        <dbReference type="ARBA" id="ARBA00022692"/>
    </source>
</evidence>
<feature type="transmembrane region" description="Helical" evidence="9">
    <location>
        <begin position="136"/>
        <end position="157"/>
    </location>
</feature>
<dbReference type="PANTHER" id="PTHR24230:SF82">
    <property type="entry name" value="G-PROTEIN COUPLED RECEPTORS FAMILY 1 PROFILE DOMAIN-CONTAINING PROTEIN"/>
    <property type="match status" value="1"/>
</dbReference>
<name>A0A8S1H2E8_9PELO</name>
<dbReference type="Pfam" id="PF00001">
    <property type="entry name" value="7tm_1"/>
    <property type="match status" value="1"/>
</dbReference>
<feature type="transmembrane region" description="Helical" evidence="9">
    <location>
        <begin position="102"/>
        <end position="124"/>
    </location>
</feature>
<evidence type="ECO:0000256" key="5">
    <source>
        <dbReference type="ARBA" id="ARBA00023040"/>
    </source>
</evidence>
<feature type="transmembrane region" description="Helical" evidence="9">
    <location>
        <begin position="191"/>
        <end position="216"/>
    </location>
</feature>
<evidence type="ECO:0000256" key="8">
    <source>
        <dbReference type="ARBA" id="ARBA00023224"/>
    </source>
</evidence>
<keyword evidence="8" id="KW-0807">Transducer</keyword>
<keyword evidence="12" id="KW-1185">Reference proteome</keyword>
<keyword evidence="7" id="KW-0675">Receptor</keyword>
<feature type="transmembrane region" description="Helical" evidence="9">
    <location>
        <begin position="61"/>
        <end position="82"/>
    </location>
</feature>
<keyword evidence="4 9" id="KW-1133">Transmembrane helix</keyword>
<gene>
    <name evidence="11" type="ORF">CAUJ_LOCUS4817</name>
</gene>
<dbReference type="SUPFAM" id="SSF81321">
    <property type="entry name" value="Family A G protein-coupled receptor-like"/>
    <property type="match status" value="1"/>
</dbReference>
<dbReference type="InterPro" id="IPR017452">
    <property type="entry name" value="GPCR_Rhodpsn_7TM"/>
</dbReference>
<dbReference type="PROSITE" id="PS50262">
    <property type="entry name" value="G_PROTEIN_RECEP_F1_2"/>
    <property type="match status" value="1"/>
</dbReference>
<comment type="caution">
    <text evidence="11">The sequence shown here is derived from an EMBL/GenBank/DDBJ whole genome shotgun (WGS) entry which is preliminary data.</text>
</comment>
<evidence type="ECO:0000256" key="9">
    <source>
        <dbReference type="SAM" id="Phobius"/>
    </source>
</evidence>
<accession>A0A8S1H2E8</accession>
<feature type="domain" description="G-protein coupled receptors family 1 profile" evidence="10">
    <location>
        <begin position="31"/>
        <end position="235"/>
    </location>
</feature>
<reference evidence="11" key="1">
    <citation type="submission" date="2020-10" db="EMBL/GenBank/DDBJ databases">
        <authorList>
            <person name="Kikuchi T."/>
        </authorList>
    </citation>
    <scope>NUCLEOTIDE SEQUENCE</scope>
    <source>
        <strain evidence="11">NKZ352</strain>
    </source>
</reference>
<evidence type="ECO:0000313" key="11">
    <source>
        <dbReference type="EMBL" id="CAD6188898.1"/>
    </source>
</evidence>
<evidence type="ECO:0000256" key="6">
    <source>
        <dbReference type="ARBA" id="ARBA00023136"/>
    </source>
</evidence>
<dbReference type="Proteomes" id="UP000835052">
    <property type="component" value="Unassembled WGS sequence"/>
</dbReference>
<evidence type="ECO:0000256" key="4">
    <source>
        <dbReference type="ARBA" id="ARBA00022989"/>
    </source>
</evidence>
<evidence type="ECO:0000259" key="10">
    <source>
        <dbReference type="PROSITE" id="PS50262"/>
    </source>
</evidence>
<sequence>MNETDKVRLALEPTTSEMIEMFYQLSFFLIGTPINLFALFKSSRAVREGGVESRLVKLSRQLLIAHIMVLFIYGVWRSYWFYNIAWVQGDLLCKLFSFFCALPFHLWSNMVAAIAVDMLFCITSPLSSYRTGGNRVTWLIAIAWACAIICALPMLFIRGTVAISSNDDEQLEQCYSLIEVYSKDVLIAFNIFHVLTTFYVPLLIVIICYTIIGLSIRRQMAERKLLQVLALLLVVCEKNETCQEVTNRLNWLQAIIIARKPFHRPQNHAARGASHGTCDFFDRSQNIAACRSKHIPKSQAEPPDAQAHEKQRSLMWSLLETALVILKV</sequence>
<proteinExistence type="predicted"/>
<dbReference type="GO" id="GO:0008528">
    <property type="term" value="F:G protein-coupled peptide receptor activity"/>
    <property type="evidence" value="ECO:0007669"/>
    <property type="project" value="TreeGrafter"/>
</dbReference>